<dbReference type="AlphaFoldDB" id="A0A6C2YLD9"/>
<dbReference type="InterPro" id="IPR014053">
    <property type="entry name" value="ForMFR_H4MPT_ForTrfase"/>
</dbReference>
<dbReference type="KEGG" id="tim:GMBLW1_15700"/>
<comment type="similarity">
    <text evidence="1">Belongs to the FTR family.</text>
</comment>
<evidence type="ECO:0000313" key="6">
    <source>
        <dbReference type="Proteomes" id="UP000464378"/>
    </source>
</evidence>
<protein>
    <recommendedName>
        <fullName evidence="7">Formylmethanofuran--tetrahydromethanopterin N-formyltransferase</fullName>
    </recommendedName>
</protein>
<evidence type="ECO:0000256" key="1">
    <source>
        <dbReference type="ARBA" id="ARBA00006770"/>
    </source>
</evidence>
<keyword evidence="6" id="KW-1185">Reference proteome</keyword>
<proteinExistence type="inferred from homology"/>
<accession>A0A6C2YLD9</accession>
<dbReference type="InterPro" id="IPR002770">
    <property type="entry name" value="ForMFR_H4MPT_ForTrfase_C"/>
</dbReference>
<dbReference type="NCBIfam" id="TIGR03119">
    <property type="entry name" value="one_C_fhcD"/>
    <property type="match status" value="1"/>
</dbReference>
<organism evidence="5">
    <name type="scientific">Tuwongella immobilis</name>
    <dbReference type="NCBI Taxonomy" id="692036"/>
    <lineage>
        <taxon>Bacteria</taxon>
        <taxon>Pseudomonadati</taxon>
        <taxon>Planctomycetota</taxon>
        <taxon>Planctomycetia</taxon>
        <taxon>Gemmatales</taxon>
        <taxon>Gemmataceae</taxon>
        <taxon>Tuwongella</taxon>
    </lineage>
</organism>
<dbReference type="InterPro" id="IPR023447">
    <property type="entry name" value="ForMFR_H4MPT_ForTrfase_fd-like"/>
</dbReference>
<dbReference type="NCBIfam" id="NF002554">
    <property type="entry name" value="PRK02114.1"/>
    <property type="match status" value="1"/>
</dbReference>
<dbReference type="EMBL" id="LR586016">
    <property type="protein sequence ID" value="VIP02390.1"/>
    <property type="molecule type" value="Genomic_DNA"/>
</dbReference>
<dbReference type="RefSeq" id="WP_162657572.1">
    <property type="nucleotide sequence ID" value="NZ_LR593887.1"/>
</dbReference>
<evidence type="ECO:0000256" key="2">
    <source>
        <dbReference type="ARBA" id="ARBA00022679"/>
    </source>
</evidence>
<feature type="domain" description="Formylmethanofuran: tetrahydromethanopterin formyltransferase Ftr C-terminal" evidence="4">
    <location>
        <begin position="162"/>
        <end position="308"/>
    </location>
</feature>
<evidence type="ECO:0008006" key="7">
    <source>
        <dbReference type="Google" id="ProtNLM"/>
    </source>
</evidence>
<dbReference type="InterPro" id="IPR022667">
    <property type="entry name" value="ForMFR_H4MPT_ForTrfase_N"/>
</dbReference>
<dbReference type="Proteomes" id="UP000464378">
    <property type="component" value="Chromosome"/>
</dbReference>
<sequence length="315" mass="34254">MAAEIDDTYAEAFKSLYAEVLITAKNRKWLDHAIQAATGNASSTILCDCEAGLDRYVGPGSSQISDAVGDESFQTPDGRLGAILQFHVPRFRKDRVEALDRSLLVRISQNVLTCPTTACFNVQLDNPNYVHLGRKIAYFGDGYQFRAERFGRKVWVIPILSGEWIVERRCGYREGLMGGNLWFFGATADGALDAAEAASAAAATVPGVILPFPGGVAASGSKAGSRYKFSIASTYENFCPTLRETLGEKSRLPEGVQSVQEIIINGQNLDVIRQATQAAIQAAVNTPNLLRISAGNYNGRLGKSFIYLLPHRQPE</sequence>
<dbReference type="Pfam" id="PF01913">
    <property type="entry name" value="FTR"/>
    <property type="match status" value="1"/>
</dbReference>
<evidence type="ECO:0000313" key="5">
    <source>
        <dbReference type="EMBL" id="VIP02390.1"/>
    </source>
</evidence>
<gene>
    <name evidence="5" type="ORF">GMBLW1_15700</name>
</gene>
<dbReference type="InParanoid" id="A0A6C2YLD9"/>
<keyword evidence="2 5" id="KW-0808">Transferase</keyword>
<dbReference type="GO" id="GO:0006730">
    <property type="term" value="P:one-carbon metabolic process"/>
    <property type="evidence" value="ECO:0007669"/>
    <property type="project" value="InterPro"/>
</dbReference>
<evidence type="ECO:0000259" key="3">
    <source>
        <dbReference type="Pfam" id="PF01913"/>
    </source>
</evidence>
<dbReference type="SUPFAM" id="SSF55112">
    <property type="entry name" value="Formylmethanofuran:tetrahydromethanopterin formyltransferase"/>
    <property type="match status" value="2"/>
</dbReference>
<evidence type="ECO:0000259" key="4">
    <source>
        <dbReference type="Pfam" id="PF02741"/>
    </source>
</evidence>
<dbReference type="EMBL" id="LR593887">
    <property type="protein sequence ID" value="VTS01256.1"/>
    <property type="molecule type" value="Genomic_DNA"/>
</dbReference>
<dbReference type="GO" id="GO:0030270">
    <property type="term" value="F:formylmethanofuran-tetrahydromethanopterin N-formyltransferase activity"/>
    <property type="evidence" value="ECO:0007669"/>
    <property type="project" value="InterPro"/>
</dbReference>
<name>A0A6C2YLD9_9BACT</name>
<dbReference type="GO" id="GO:0016787">
    <property type="term" value="F:hydrolase activity"/>
    <property type="evidence" value="ECO:0007669"/>
    <property type="project" value="UniProtKB-KW"/>
</dbReference>
<dbReference type="Gene3D" id="3.30.70.520">
    <property type="match status" value="2"/>
</dbReference>
<keyword evidence="5" id="KW-0378">Hydrolase</keyword>
<reference evidence="5" key="1">
    <citation type="submission" date="2019-04" db="EMBL/GenBank/DDBJ databases">
        <authorList>
            <consortium name="Science for Life Laboratories"/>
        </authorList>
    </citation>
    <scope>NUCLEOTIDE SEQUENCE</scope>
    <source>
        <strain evidence="5">MBLW1</strain>
    </source>
</reference>
<feature type="domain" description="Formylmethanofuran: tetrahydromethanopterin formyltransferase Ftr N-terminal" evidence="3">
    <location>
        <begin position="3"/>
        <end position="159"/>
    </location>
</feature>
<dbReference type="Pfam" id="PF02741">
    <property type="entry name" value="FTR_C"/>
    <property type="match status" value="1"/>
</dbReference>